<feature type="domain" description="Ribonuclease H1 N-terminal" evidence="1">
    <location>
        <begin position="8"/>
        <end position="47"/>
    </location>
</feature>
<evidence type="ECO:0000259" key="1">
    <source>
        <dbReference type="Pfam" id="PF01693"/>
    </source>
</evidence>
<dbReference type="Pfam" id="PF01693">
    <property type="entry name" value="Cauli_VI"/>
    <property type="match status" value="1"/>
</dbReference>
<dbReference type="SUPFAM" id="SSF55658">
    <property type="entry name" value="L9 N-domain-like"/>
    <property type="match status" value="1"/>
</dbReference>
<keyword evidence="3" id="KW-1185">Reference proteome</keyword>
<evidence type="ECO:0000313" key="3">
    <source>
        <dbReference type="Proteomes" id="UP000767334"/>
    </source>
</evidence>
<comment type="caution">
    <text evidence="2">The sequence shown here is derived from an EMBL/GenBank/DDBJ whole genome shotgun (WGS) entry which is preliminary data.</text>
</comment>
<organism evidence="2 3">
    <name type="scientific">Clostridium saudiense</name>
    <dbReference type="NCBI Taxonomy" id="1414720"/>
    <lineage>
        <taxon>Bacteria</taxon>
        <taxon>Bacillati</taxon>
        <taxon>Bacillota</taxon>
        <taxon>Clostridia</taxon>
        <taxon>Eubacteriales</taxon>
        <taxon>Clostridiaceae</taxon>
        <taxon>Clostridium</taxon>
    </lineage>
</organism>
<dbReference type="RefSeq" id="WP_204571837.1">
    <property type="nucleotide sequence ID" value="NZ_JACJLL010000008.1"/>
</dbReference>
<dbReference type="InterPro" id="IPR009027">
    <property type="entry name" value="Ribosomal_bL9/RNase_H1_N"/>
</dbReference>
<reference evidence="2 3" key="1">
    <citation type="journal article" date="2021" name="Sci. Rep.">
        <title>The distribution of antibiotic resistance genes in chicken gut microbiota commensals.</title>
        <authorList>
            <person name="Juricova H."/>
            <person name="Matiasovicova J."/>
            <person name="Kubasova T."/>
            <person name="Cejkova D."/>
            <person name="Rychlik I."/>
        </authorList>
    </citation>
    <scope>NUCLEOTIDE SEQUENCE [LARGE SCALE GENOMIC DNA]</scope>
    <source>
        <strain evidence="2 3">An435</strain>
    </source>
</reference>
<gene>
    <name evidence="2" type="ORF">H6A19_02465</name>
</gene>
<evidence type="ECO:0000313" key="2">
    <source>
        <dbReference type="EMBL" id="MBM6818212.1"/>
    </source>
</evidence>
<dbReference type="Proteomes" id="UP000767334">
    <property type="component" value="Unassembled WGS sequence"/>
</dbReference>
<dbReference type="Gene3D" id="3.40.970.10">
    <property type="entry name" value="Ribonuclease H1, N-terminal domain"/>
    <property type="match status" value="1"/>
</dbReference>
<name>A0ABS2FDT4_9CLOT</name>
<dbReference type="EMBL" id="JACJLL010000008">
    <property type="protein sequence ID" value="MBM6818212.1"/>
    <property type="molecule type" value="Genomic_DNA"/>
</dbReference>
<dbReference type="InterPro" id="IPR037056">
    <property type="entry name" value="RNase_H1_N_sf"/>
</dbReference>
<proteinExistence type="predicted"/>
<accession>A0ABS2FDT4</accession>
<dbReference type="InterPro" id="IPR011320">
    <property type="entry name" value="RNase_H1_N"/>
</dbReference>
<protein>
    <submittedName>
        <fullName evidence="2">RNase H1/viroplasmin domain-containing protein</fullName>
    </submittedName>
</protein>
<sequence>MAKSRKNYYAIKKGKGVENKIVTSWAECEKLTKGYPALYKGFATKEEVLQYLEVVNVEVAIEKVKKGIEYTKKVKATTKTIPAMRLDKELVEQFNKKCKEIGLTDKQVIERLLKEWILD</sequence>